<evidence type="ECO:0000256" key="1">
    <source>
        <dbReference type="ARBA" id="ARBA00023015"/>
    </source>
</evidence>
<dbReference type="Gene3D" id="1.25.40.10">
    <property type="entry name" value="Tetratricopeptide repeat domain"/>
    <property type="match status" value="1"/>
</dbReference>
<dbReference type="GO" id="GO:0006355">
    <property type="term" value="P:regulation of DNA-templated transcription"/>
    <property type="evidence" value="ECO:0007669"/>
    <property type="project" value="InterPro"/>
</dbReference>
<dbReference type="InterPro" id="IPR041617">
    <property type="entry name" value="TPR_MalT"/>
</dbReference>
<evidence type="ECO:0000256" key="2">
    <source>
        <dbReference type="ARBA" id="ARBA00023125"/>
    </source>
</evidence>
<keyword evidence="2" id="KW-0238">DNA-binding</keyword>
<keyword evidence="7" id="KW-1185">Reference proteome</keyword>
<gene>
    <name evidence="6" type="ORF">A6V36_36065</name>
    <name evidence="5" type="ORF">A6V37_35390</name>
</gene>
<keyword evidence="1" id="KW-0805">Transcription regulation</keyword>
<dbReference type="PROSITE" id="PS50043">
    <property type="entry name" value="HTH_LUXR_2"/>
    <property type="match status" value="1"/>
</dbReference>
<dbReference type="PANTHER" id="PTHR44688:SF16">
    <property type="entry name" value="DNA-BINDING TRANSCRIPTIONAL ACTIVATOR DEVR_DOSR"/>
    <property type="match status" value="1"/>
</dbReference>
<dbReference type="Proteomes" id="UP000077961">
    <property type="component" value="Unassembled WGS sequence"/>
</dbReference>
<dbReference type="Proteomes" id="UP000078116">
    <property type="component" value="Unassembled WGS sequence"/>
</dbReference>
<comment type="caution">
    <text evidence="5">The sequence shown here is derived from an EMBL/GenBank/DDBJ whole genome shotgun (WGS) entry which is preliminary data.</text>
</comment>
<dbReference type="Pfam" id="PF25873">
    <property type="entry name" value="WHD_MalT"/>
    <property type="match status" value="1"/>
</dbReference>
<dbReference type="EMBL" id="LXKA01000357">
    <property type="protein sequence ID" value="OAJ53661.1"/>
    <property type="molecule type" value="Genomic_DNA"/>
</dbReference>
<proteinExistence type="predicted"/>
<name>A0A1A9N059_9BURK</name>
<organism evidence="5 8">
    <name type="scientific">Paraburkholderia ginsengiterrae</name>
    <dbReference type="NCBI Taxonomy" id="1462993"/>
    <lineage>
        <taxon>Bacteria</taxon>
        <taxon>Pseudomonadati</taxon>
        <taxon>Pseudomonadota</taxon>
        <taxon>Betaproteobacteria</taxon>
        <taxon>Burkholderiales</taxon>
        <taxon>Burkholderiaceae</taxon>
        <taxon>Paraburkholderia</taxon>
    </lineage>
</organism>
<dbReference type="SUPFAM" id="SSF46894">
    <property type="entry name" value="C-terminal effector domain of the bipartite response regulators"/>
    <property type="match status" value="1"/>
</dbReference>
<keyword evidence="3" id="KW-0804">Transcription</keyword>
<dbReference type="SUPFAM" id="SSF48452">
    <property type="entry name" value="TPR-like"/>
    <property type="match status" value="1"/>
</dbReference>
<evidence type="ECO:0000313" key="5">
    <source>
        <dbReference type="EMBL" id="OAJ53661.1"/>
    </source>
</evidence>
<dbReference type="PRINTS" id="PR00038">
    <property type="entry name" value="HTHLUXR"/>
</dbReference>
<dbReference type="InterPro" id="IPR036388">
    <property type="entry name" value="WH-like_DNA-bd_sf"/>
</dbReference>
<accession>A0A1A9N059</accession>
<dbReference type="CDD" id="cd06170">
    <property type="entry name" value="LuxR_C_like"/>
    <property type="match status" value="1"/>
</dbReference>
<feature type="domain" description="HTH luxR-type" evidence="4">
    <location>
        <begin position="860"/>
        <end position="925"/>
    </location>
</feature>
<evidence type="ECO:0000313" key="7">
    <source>
        <dbReference type="Proteomes" id="UP000077961"/>
    </source>
</evidence>
<dbReference type="EMBL" id="LXJZ01000202">
    <property type="protein sequence ID" value="OAJ54320.1"/>
    <property type="molecule type" value="Genomic_DNA"/>
</dbReference>
<dbReference type="PANTHER" id="PTHR44688">
    <property type="entry name" value="DNA-BINDING TRANSCRIPTIONAL ACTIVATOR DEVR_DOSR"/>
    <property type="match status" value="1"/>
</dbReference>
<dbReference type="AlphaFoldDB" id="A0A1A9N059"/>
<dbReference type="InterPro" id="IPR011990">
    <property type="entry name" value="TPR-like_helical_dom_sf"/>
</dbReference>
<dbReference type="OrthoDB" id="134985at2"/>
<dbReference type="SUPFAM" id="SSF52540">
    <property type="entry name" value="P-loop containing nucleoside triphosphate hydrolases"/>
    <property type="match status" value="1"/>
</dbReference>
<evidence type="ECO:0000256" key="3">
    <source>
        <dbReference type="ARBA" id="ARBA00023163"/>
    </source>
</evidence>
<dbReference type="Gene3D" id="1.10.10.10">
    <property type="entry name" value="Winged helix-like DNA-binding domain superfamily/Winged helix DNA-binding domain"/>
    <property type="match status" value="1"/>
</dbReference>
<dbReference type="Pfam" id="PF17874">
    <property type="entry name" value="TPR_MalT"/>
    <property type="match status" value="1"/>
</dbReference>
<dbReference type="InterPro" id="IPR000792">
    <property type="entry name" value="Tscrpt_reg_LuxR_C"/>
</dbReference>
<dbReference type="RefSeq" id="WP_082902864.1">
    <property type="nucleotide sequence ID" value="NZ_LXJZ01000202.1"/>
</dbReference>
<evidence type="ECO:0000313" key="8">
    <source>
        <dbReference type="Proteomes" id="UP000078116"/>
    </source>
</evidence>
<dbReference type="GO" id="GO:0003677">
    <property type="term" value="F:DNA binding"/>
    <property type="evidence" value="ECO:0007669"/>
    <property type="project" value="UniProtKB-KW"/>
</dbReference>
<dbReference type="SMART" id="SM00421">
    <property type="entry name" value="HTH_LUXR"/>
    <property type="match status" value="1"/>
</dbReference>
<dbReference type="InterPro" id="IPR016032">
    <property type="entry name" value="Sig_transdc_resp-reg_C-effctor"/>
</dbReference>
<sequence>MMNRKSELPLETVNTKLRPPRQRRELLKRERLSAELEASSGRRLVLVSAPAGYGKTSVLAQLFGALSVEERHVGWMSVDTQDNDIVRFVSHLLEATRRTGMVISNDTVNLLGSETNRGVAPLASLRTALLNEFSFLDADLFFFFDDFHLIKYPGILDLISALLLAPIEHLHFVISSREQLAFPVARLRALGEIREFDAAMLKFSSDEAVEFMGARIGFPLTKVQMEHLWAKTEGWIASLQMVTIAMQGLSDAEAFLRQFSGADRSIADFLVEEVLNRQTEEVQRFLLATSILDRFNSDLCNAVLERRDSSSLIDKVEDSNLFVFSLDRERNWYRYHGLFADLLRKRLVDHFPDEAAIYNRRACNWLSDNEYIADAIEHAFAASELVRAGALIDEISPTLLARGQTATLRRFAERLPEGVAKSLPRLQLELAWENTILWRFDEARHALKEVRDKLANTVSESRIYHGEDLFGEEAELFRMKLAHREFMLNVFTDNIEQSLSAAKLWIAEFGDRDQFMASSVGGILMMLNRETYRCEHTQAHAQELRNQFIEANAIYGTVFLNTVAGSIHFARGELQLAEQAYLQSHADAIRIESESSTLAAMPSAQLAQLLYEKNNLGEARRLVESLNGHPSKFRFVDSVIARYITAARLARTDGMTGKAHHALDVSTGIADRYALPRLHAHVLAERVPLLISEGLWRDAERLIKDPRYGGAVAATSFSGHVDTAKECFAIATARIAFEQGERSHALKILRRWLNWTRERQCLRSSIRLAVLLACLCYRSGDKLAARRTMIDALRWGASGGFTRSFLDEGPMVAVILEELAELSSESDVFSFAYLRLLLSACGRRIEKKEATPIIYVQQGESKDAGGLSEREIEILRLTAANLVTSEIAATLGLAESTVKWYWKRMFEKLGVHRRSLAVRIARMRGLIA</sequence>
<dbReference type="InterPro" id="IPR059106">
    <property type="entry name" value="WHD_MalT"/>
</dbReference>
<dbReference type="Gene3D" id="3.40.50.300">
    <property type="entry name" value="P-loop containing nucleotide triphosphate hydrolases"/>
    <property type="match status" value="1"/>
</dbReference>
<protein>
    <recommendedName>
        <fullName evidence="4">HTH luxR-type domain-containing protein</fullName>
    </recommendedName>
</protein>
<reference evidence="7 8" key="1">
    <citation type="submission" date="2016-04" db="EMBL/GenBank/DDBJ databases">
        <title>Reclassification of Paraburkholderia panaciterrae (Farh et al. 2015) Dobritsa &amp; Samadpour 2016 as a later homotypic synonym of Paraburkholderia ginsengiterrae (Farh et al. 2015) Dobritsa &amp; Samadpour 2016.</title>
        <authorList>
            <person name="Dobritsa A.P."/>
            <person name="Kutumbaka K."/>
            <person name="Samadpour M."/>
        </authorList>
    </citation>
    <scope>NUCLEOTIDE SEQUENCE [LARGE SCALE GENOMIC DNA]</scope>
    <source>
        <strain evidence="5 8">DCY85</strain>
        <strain evidence="6 7">DCY85-1</strain>
    </source>
</reference>
<evidence type="ECO:0000259" key="4">
    <source>
        <dbReference type="PROSITE" id="PS50043"/>
    </source>
</evidence>
<evidence type="ECO:0000313" key="6">
    <source>
        <dbReference type="EMBL" id="OAJ54320.1"/>
    </source>
</evidence>
<dbReference type="InterPro" id="IPR027417">
    <property type="entry name" value="P-loop_NTPase"/>
</dbReference>
<dbReference type="Pfam" id="PF00196">
    <property type="entry name" value="GerE"/>
    <property type="match status" value="1"/>
</dbReference>
<dbReference type="STRING" id="1462993.A6V36_36065"/>